<dbReference type="EMBL" id="LFXJ01000002">
    <property type="protein sequence ID" value="KMY33745.1"/>
    <property type="molecule type" value="Genomic_DNA"/>
</dbReference>
<accession>A0A0K9FGY1</accession>
<evidence type="ECO:0000313" key="2">
    <source>
        <dbReference type="Proteomes" id="UP000037326"/>
    </source>
</evidence>
<protein>
    <recommendedName>
        <fullName evidence="3">DUF4065 domain-containing protein</fullName>
    </recommendedName>
</protein>
<dbReference type="Proteomes" id="UP000037326">
    <property type="component" value="Unassembled WGS sequence"/>
</dbReference>
<gene>
    <name evidence="1" type="ORF">ACZ11_01300</name>
</gene>
<dbReference type="OrthoDB" id="1098585at2"/>
<name>A0A0K9FGY1_9BACI</name>
<proteinExistence type="predicted"/>
<evidence type="ECO:0008006" key="3">
    <source>
        <dbReference type="Google" id="ProtNLM"/>
    </source>
</evidence>
<evidence type="ECO:0000313" key="1">
    <source>
        <dbReference type="EMBL" id="KMY33745.1"/>
    </source>
</evidence>
<dbReference type="AlphaFoldDB" id="A0A0K9FGY1"/>
<organism evidence="1 2">
    <name type="scientific">Lysinibacillus xylanilyticus</name>
    <dbReference type="NCBI Taxonomy" id="582475"/>
    <lineage>
        <taxon>Bacteria</taxon>
        <taxon>Bacillati</taxon>
        <taxon>Bacillota</taxon>
        <taxon>Bacilli</taxon>
        <taxon>Bacillales</taxon>
        <taxon>Bacillaceae</taxon>
        <taxon>Lysinibacillus</taxon>
    </lineage>
</organism>
<dbReference type="PATRIC" id="fig|582475.4.peg.3808"/>
<sequence length="210" mass="24923">MKKREKILRINGDILSVFRICNEVGWESLKEISVYRIIYISSVLYSFKYPSKENPFSEDYDFVTSLRGPFTEDIKISLTNLLVNEYLVENGKQLSLGKETSNKIDDLPKYKEKYNWFEVVIYILAIYGEEKIYDFVVRDPEYQENLQTNSIKEINIEKGNKTYSNLVKLKETFERALGESANELDDKKYLEYYFDYIFSKILRGELDHEL</sequence>
<dbReference type="RefSeq" id="WP_049662942.1">
    <property type="nucleotide sequence ID" value="NZ_LFXJ01000002.1"/>
</dbReference>
<dbReference type="GeneID" id="96596956"/>
<reference evidence="2" key="1">
    <citation type="submission" date="2015-07" db="EMBL/GenBank/DDBJ databases">
        <authorList>
            <consortium name="Consortium for Microbial Forensics and Genomics (microFORGE)"/>
            <person name="Knight B.M."/>
            <person name="Roberts D.P."/>
            <person name="Lin D."/>
            <person name="Hari K."/>
            <person name="Fletcher J."/>
            <person name="Melcher U."/>
            <person name="Blagden T."/>
            <person name="Winegar R.A."/>
        </authorList>
    </citation>
    <scope>NUCLEOTIDE SEQUENCE [LARGE SCALE GENOMIC DNA]</scope>
    <source>
        <strain evidence="2">DSM 23493</strain>
    </source>
</reference>
<comment type="caution">
    <text evidence="1">The sequence shown here is derived from an EMBL/GenBank/DDBJ whole genome shotgun (WGS) entry which is preliminary data.</text>
</comment>